<keyword evidence="3" id="KW-0472">Membrane</keyword>
<dbReference type="InterPro" id="IPR009631">
    <property type="entry name" value="CGLD27-like"/>
</dbReference>
<dbReference type="PANTHER" id="PTHR34214">
    <property type="match status" value="1"/>
</dbReference>
<keyword evidence="5" id="KW-1185">Reference proteome</keyword>
<keyword evidence="3" id="KW-0812">Transmembrane</keyword>
<feature type="transmembrane region" description="Helical" evidence="3">
    <location>
        <begin position="129"/>
        <end position="150"/>
    </location>
</feature>
<gene>
    <name evidence="4" type="ORF">WJX73_006093</name>
</gene>
<name>A0AAW1PQQ8_9CHLO</name>
<accession>A0AAW1PQQ8</accession>
<protein>
    <submittedName>
        <fullName evidence="4">Uncharacterized protein</fullName>
    </submittedName>
</protein>
<dbReference type="GO" id="GO:0009536">
    <property type="term" value="C:plastid"/>
    <property type="evidence" value="ECO:0007669"/>
    <property type="project" value="UniProtKB-SubCell"/>
</dbReference>
<evidence type="ECO:0000313" key="4">
    <source>
        <dbReference type="EMBL" id="KAK9810770.1"/>
    </source>
</evidence>
<dbReference type="EMBL" id="JALJOQ010000014">
    <property type="protein sequence ID" value="KAK9810770.1"/>
    <property type="molecule type" value="Genomic_DNA"/>
</dbReference>
<organism evidence="4 5">
    <name type="scientific">Symbiochloris irregularis</name>
    <dbReference type="NCBI Taxonomy" id="706552"/>
    <lineage>
        <taxon>Eukaryota</taxon>
        <taxon>Viridiplantae</taxon>
        <taxon>Chlorophyta</taxon>
        <taxon>core chlorophytes</taxon>
        <taxon>Trebouxiophyceae</taxon>
        <taxon>Trebouxiales</taxon>
        <taxon>Trebouxiaceae</taxon>
        <taxon>Symbiochloris</taxon>
    </lineage>
</organism>
<feature type="transmembrane region" description="Helical" evidence="3">
    <location>
        <begin position="100"/>
        <end position="117"/>
    </location>
</feature>
<dbReference type="PANTHER" id="PTHR34214:SF3">
    <property type="entry name" value="PROTEIN CONSERVED IN THE GREEN LINEAGE AND DIATOMS 27, CHLOROPLASTIC"/>
    <property type="match status" value="1"/>
</dbReference>
<evidence type="ECO:0000256" key="3">
    <source>
        <dbReference type="SAM" id="Phobius"/>
    </source>
</evidence>
<comment type="caution">
    <text evidence="4">The sequence shown here is derived from an EMBL/GenBank/DDBJ whole genome shotgun (WGS) entry which is preliminary data.</text>
</comment>
<sequence>MKTLGVTTTNKPSVQAPCLHHHSIIPQQKRAAAPRKCSRQRLRELICAASNRSRPEGGLDPSLEVAVPPDQRPVNELASLRDAPLYSWALLKSSAYVQRLTVVWLAFFFLLGIPIASQSFDPYQNTAQFVLSGATGALAVVAVAVIRIYLGWSYVGNRLLSAAVDYEESGWYDGQVFVKPPEVLARDRLLGTYEVKPTLERLKTTLLATGGGLLLSGVLLVASITATKDDLYSKAAAIPRAVSKEGLIYSAKVRSLADLKNDDEAAAAEAEAQRGVPGYCGDRFFKAFAGGQYCSKIESNRAPPGRR</sequence>
<proteinExistence type="predicted"/>
<dbReference type="AlphaFoldDB" id="A0AAW1PQQ8"/>
<evidence type="ECO:0000256" key="1">
    <source>
        <dbReference type="ARBA" id="ARBA00004474"/>
    </source>
</evidence>
<feature type="transmembrane region" description="Helical" evidence="3">
    <location>
        <begin position="206"/>
        <end position="226"/>
    </location>
</feature>
<keyword evidence="3" id="KW-1133">Transmembrane helix</keyword>
<dbReference type="Pfam" id="PF06799">
    <property type="entry name" value="CGLD27-like"/>
    <property type="match status" value="1"/>
</dbReference>
<dbReference type="Proteomes" id="UP001465755">
    <property type="component" value="Unassembled WGS sequence"/>
</dbReference>
<evidence type="ECO:0000256" key="2">
    <source>
        <dbReference type="ARBA" id="ARBA00022640"/>
    </source>
</evidence>
<evidence type="ECO:0000313" key="5">
    <source>
        <dbReference type="Proteomes" id="UP001465755"/>
    </source>
</evidence>
<reference evidence="4 5" key="1">
    <citation type="journal article" date="2024" name="Nat. Commun.">
        <title>Phylogenomics reveals the evolutionary origins of lichenization in chlorophyte algae.</title>
        <authorList>
            <person name="Puginier C."/>
            <person name="Libourel C."/>
            <person name="Otte J."/>
            <person name="Skaloud P."/>
            <person name="Haon M."/>
            <person name="Grisel S."/>
            <person name="Petersen M."/>
            <person name="Berrin J.G."/>
            <person name="Delaux P.M."/>
            <person name="Dal Grande F."/>
            <person name="Keller J."/>
        </authorList>
    </citation>
    <scope>NUCLEOTIDE SEQUENCE [LARGE SCALE GENOMIC DNA]</scope>
    <source>
        <strain evidence="4 5">SAG 2036</strain>
    </source>
</reference>
<keyword evidence="2" id="KW-0934">Plastid</keyword>
<comment type="subcellular location">
    <subcellularLocation>
        <location evidence="1">Plastid</location>
    </subcellularLocation>
</comment>